<evidence type="ECO:0000313" key="3">
    <source>
        <dbReference type="EMBL" id="CAF4087079.1"/>
    </source>
</evidence>
<organism evidence="2 4">
    <name type="scientific">Didymodactylos carnosus</name>
    <dbReference type="NCBI Taxonomy" id="1234261"/>
    <lineage>
        <taxon>Eukaryota</taxon>
        <taxon>Metazoa</taxon>
        <taxon>Spiralia</taxon>
        <taxon>Gnathifera</taxon>
        <taxon>Rotifera</taxon>
        <taxon>Eurotatoria</taxon>
        <taxon>Bdelloidea</taxon>
        <taxon>Philodinida</taxon>
        <taxon>Philodinidae</taxon>
        <taxon>Didymodactylos</taxon>
    </lineage>
</organism>
<dbReference type="EMBL" id="CAJOBC010030337">
    <property type="protein sequence ID" value="CAF4087079.1"/>
    <property type="molecule type" value="Genomic_DNA"/>
</dbReference>
<accession>A0A816HSL7</accession>
<feature type="non-terminal residue" evidence="2">
    <location>
        <position position="1"/>
    </location>
</feature>
<proteinExistence type="predicted"/>
<protein>
    <submittedName>
        <fullName evidence="2">Uncharacterized protein</fullName>
    </submittedName>
</protein>
<evidence type="ECO:0000313" key="4">
    <source>
        <dbReference type="Proteomes" id="UP000663829"/>
    </source>
</evidence>
<sequence length="68" mass="6896">GAEATPVGGFVEDVNEPELLSTAVAALAPELPEKNRINKVKCQVEMPPPPSPASSTCSVDSSASFGGL</sequence>
<name>A0A816HSL7_9BILA</name>
<feature type="region of interest" description="Disordered" evidence="1">
    <location>
        <begin position="46"/>
        <end position="68"/>
    </location>
</feature>
<gene>
    <name evidence="2" type="ORF">GPM918_LOCUS46838</name>
    <name evidence="3" type="ORF">SRO942_LOCUS28195</name>
</gene>
<reference evidence="2" key="1">
    <citation type="submission" date="2021-02" db="EMBL/GenBank/DDBJ databases">
        <authorList>
            <person name="Nowell W R."/>
        </authorList>
    </citation>
    <scope>NUCLEOTIDE SEQUENCE</scope>
</reference>
<comment type="caution">
    <text evidence="2">The sequence shown here is derived from an EMBL/GenBank/DDBJ whole genome shotgun (WGS) entry which is preliminary data.</text>
</comment>
<dbReference type="EMBL" id="CAJNOQ010076452">
    <property type="protein sequence ID" value="CAF1689723.1"/>
    <property type="molecule type" value="Genomic_DNA"/>
</dbReference>
<evidence type="ECO:0000313" key="2">
    <source>
        <dbReference type="EMBL" id="CAF1689723.1"/>
    </source>
</evidence>
<evidence type="ECO:0000256" key="1">
    <source>
        <dbReference type="SAM" id="MobiDB-lite"/>
    </source>
</evidence>
<dbReference type="Proteomes" id="UP000663829">
    <property type="component" value="Unassembled WGS sequence"/>
</dbReference>
<feature type="compositionally biased region" description="Low complexity" evidence="1">
    <location>
        <begin position="53"/>
        <end position="68"/>
    </location>
</feature>
<dbReference type="Proteomes" id="UP000681722">
    <property type="component" value="Unassembled WGS sequence"/>
</dbReference>
<keyword evidence="4" id="KW-1185">Reference proteome</keyword>
<dbReference type="AlphaFoldDB" id="A0A816HSL7"/>
<feature type="non-terminal residue" evidence="2">
    <location>
        <position position="68"/>
    </location>
</feature>